<comment type="function">
    <text evidence="1">Histone-binding component that specifically recognizes H3 tails trimethylated on 'Lys-4' (H3K4me3), which mark transcription start sites of virtually all active genes.</text>
</comment>
<keyword evidence="6" id="KW-1185">Reference proteome</keyword>
<dbReference type="Proteomes" id="UP000012960">
    <property type="component" value="Unplaced"/>
</dbReference>
<dbReference type="InterPro" id="IPR021998">
    <property type="entry name" value="Alfin_N"/>
</dbReference>
<evidence type="ECO:0000313" key="4">
    <source>
        <dbReference type="EMBL" id="CAG1852713.1"/>
    </source>
</evidence>
<accession>A0A804KSF8</accession>
<dbReference type="InterPro" id="IPR045104">
    <property type="entry name" value="Alfin"/>
</dbReference>
<keyword evidence="1" id="KW-0862">Zinc</keyword>
<dbReference type="GO" id="GO:0003712">
    <property type="term" value="F:transcription coregulator activity"/>
    <property type="evidence" value="ECO:0000318"/>
    <property type="project" value="GO_Central"/>
</dbReference>
<dbReference type="GO" id="GO:0005634">
    <property type="term" value="C:nucleus"/>
    <property type="evidence" value="ECO:0000318"/>
    <property type="project" value="GO_Central"/>
</dbReference>
<evidence type="ECO:0000259" key="3">
    <source>
        <dbReference type="Pfam" id="PF12165"/>
    </source>
</evidence>
<comment type="domain">
    <text evidence="1">The PHD-type zinc finger mediates the binding to H3K4me3.</text>
</comment>
<evidence type="ECO:0000313" key="5">
    <source>
        <dbReference type="EnsemblPlants" id="Ma10_p04180.1"/>
    </source>
</evidence>
<dbReference type="InParanoid" id="A0A804KSF8"/>
<organism evidence="5 6">
    <name type="scientific">Musa acuminata subsp. malaccensis</name>
    <name type="common">Wild banana</name>
    <name type="synonym">Musa malaccensis</name>
    <dbReference type="NCBI Taxonomy" id="214687"/>
    <lineage>
        <taxon>Eukaryota</taxon>
        <taxon>Viridiplantae</taxon>
        <taxon>Streptophyta</taxon>
        <taxon>Embryophyta</taxon>
        <taxon>Tracheophyta</taxon>
        <taxon>Spermatophyta</taxon>
        <taxon>Magnoliopsida</taxon>
        <taxon>Liliopsida</taxon>
        <taxon>Zingiberales</taxon>
        <taxon>Musaceae</taxon>
        <taxon>Musa</taxon>
    </lineage>
</organism>
<evidence type="ECO:0000313" key="6">
    <source>
        <dbReference type="Proteomes" id="UP000012960"/>
    </source>
</evidence>
<dbReference type="PANTHER" id="PTHR12321:SF77">
    <property type="entry name" value="PHD FINGER PROTEIN ALFIN-LIKE 6"/>
    <property type="match status" value="1"/>
</dbReference>
<dbReference type="GO" id="GO:0006355">
    <property type="term" value="P:regulation of DNA-templated transcription"/>
    <property type="evidence" value="ECO:0007669"/>
    <property type="project" value="UniProtKB-UniRule"/>
</dbReference>
<keyword evidence="1" id="KW-0156">Chromatin regulator</keyword>
<dbReference type="Gramene" id="Ma10_t04180.1">
    <property type="protein sequence ID" value="Ma10_p04180.1"/>
    <property type="gene ID" value="Ma10_g04180"/>
</dbReference>
<proteinExistence type="inferred from homology"/>
<comment type="subunit">
    <text evidence="1">Interacts with H3K4me3 and to a lesser extent with H3K4me2.</text>
</comment>
<keyword evidence="1" id="KW-0805">Transcription regulation</keyword>
<comment type="similarity">
    <text evidence="1">Belongs to the Alfin family.</text>
</comment>
<name>A0A804KSF8_MUSAM</name>
<keyword evidence="1" id="KW-0863">Zinc-finger</keyword>
<dbReference type="PANTHER" id="PTHR12321">
    <property type="entry name" value="CPG BINDING PROTEIN"/>
    <property type="match status" value="1"/>
</dbReference>
<feature type="domain" description="Alfin N-terminal" evidence="3">
    <location>
        <begin position="14"/>
        <end position="140"/>
    </location>
</feature>
<reference evidence="4" key="1">
    <citation type="submission" date="2021-03" db="EMBL/GenBank/DDBJ databases">
        <authorList>
            <consortium name="Genoscope - CEA"/>
            <person name="William W."/>
        </authorList>
    </citation>
    <scope>NUCLEOTIDE SEQUENCE</scope>
    <source>
        <strain evidence="4">Doubled-haploid Pahang</strain>
    </source>
</reference>
<reference evidence="5" key="2">
    <citation type="submission" date="2021-05" db="UniProtKB">
        <authorList>
            <consortium name="EnsemblPlants"/>
        </authorList>
    </citation>
    <scope>IDENTIFICATION</scope>
    <source>
        <strain evidence="5">subsp. malaccensis</strain>
    </source>
</reference>
<sequence length="247" mass="27629">MDRKGKGQPITSWTIHMIFRDFLGKRAGLIKALTTDYEKFRQQCDPQKPYMCLYGCPDETWELKEPPDVPHELPEPNIGINFARDGMPEKEWLGRIAIHSDAWLYSYAFYIAIRADLDAETRMRLFDMINFNPTIYEIVRGTVNTKRAKEKPPGTSSKKTPLETLHTSLPFIPHPSAPSLAVSFSTSAAAVAVVAVACCILTLPDNEPWRSAEGWCGPYYGGRHPKTFPGRPDPATKSGSLQGTTVI</sequence>
<dbReference type="Pfam" id="PF12165">
    <property type="entry name" value="Alfin"/>
    <property type="match status" value="1"/>
</dbReference>
<dbReference type="EMBL" id="HG996476">
    <property type="protein sequence ID" value="CAG1852713.1"/>
    <property type="molecule type" value="Genomic_DNA"/>
</dbReference>
<dbReference type="GO" id="GO:0006325">
    <property type="term" value="P:chromatin organization"/>
    <property type="evidence" value="ECO:0007669"/>
    <property type="project" value="UniProtKB-UniRule"/>
</dbReference>
<evidence type="ECO:0000256" key="2">
    <source>
        <dbReference type="SAM" id="MobiDB-lite"/>
    </source>
</evidence>
<protein>
    <recommendedName>
        <fullName evidence="1">PHD finger protein ALFIN-LIKE</fullName>
    </recommendedName>
</protein>
<evidence type="ECO:0000256" key="1">
    <source>
        <dbReference type="RuleBase" id="RU369089"/>
    </source>
</evidence>
<feature type="compositionally biased region" description="Polar residues" evidence="2">
    <location>
        <begin position="237"/>
        <end position="247"/>
    </location>
</feature>
<dbReference type="AlphaFoldDB" id="A0A804KSF8"/>
<dbReference type="OrthoDB" id="436852at2759"/>
<keyword evidence="1" id="KW-0539">Nucleus</keyword>
<dbReference type="EnsemblPlants" id="Ma10_t04180.1">
    <property type="protein sequence ID" value="Ma10_p04180.1"/>
    <property type="gene ID" value="Ma10_g04180"/>
</dbReference>
<keyword evidence="1" id="KW-0804">Transcription</keyword>
<dbReference type="GO" id="GO:0042393">
    <property type="term" value="F:histone binding"/>
    <property type="evidence" value="ECO:0007669"/>
    <property type="project" value="UniProtKB-UniRule"/>
</dbReference>
<comment type="subcellular location">
    <subcellularLocation>
        <location evidence="1">Nucleus</location>
    </subcellularLocation>
</comment>
<dbReference type="GO" id="GO:0000976">
    <property type="term" value="F:transcription cis-regulatory region binding"/>
    <property type="evidence" value="ECO:0000318"/>
    <property type="project" value="GO_Central"/>
</dbReference>
<feature type="region of interest" description="Disordered" evidence="2">
    <location>
        <begin position="227"/>
        <end position="247"/>
    </location>
</feature>
<dbReference type="GO" id="GO:0008270">
    <property type="term" value="F:zinc ion binding"/>
    <property type="evidence" value="ECO:0007669"/>
    <property type="project" value="UniProtKB-KW"/>
</dbReference>
<keyword evidence="1" id="KW-0479">Metal-binding</keyword>
<gene>
    <name evidence="4" type="ORF">GSMUA_309390.1</name>
</gene>